<feature type="region of interest" description="Disordered" evidence="4">
    <location>
        <begin position="271"/>
        <end position="290"/>
    </location>
</feature>
<evidence type="ECO:0000256" key="2">
    <source>
        <dbReference type="ARBA" id="ARBA00022723"/>
    </source>
</evidence>
<evidence type="ECO:0000259" key="5">
    <source>
        <dbReference type="Pfam" id="PF03328"/>
    </source>
</evidence>
<dbReference type="Pfam" id="PF03328">
    <property type="entry name" value="HpcH_HpaI"/>
    <property type="match status" value="1"/>
</dbReference>
<reference evidence="6 7" key="1">
    <citation type="journal article" date="2019" name="Int. J. Syst. Evol. Microbiol.">
        <title>The Global Catalogue of Microorganisms (GCM) 10K type strain sequencing project: providing services to taxonomists for standard genome sequencing and annotation.</title>
        <authorList>
            <consortium name="The Broad Institute Genomics Platform"/>
            <consortium name="The Broad Institute Genome Sequencing Center for Infectious Disease"/>
            <person name="Wu L."/>
            <person name="Ma J."/>
        </authorList>
    </citation>
    <scope>NUCLEOTIDE SEQUENCE [LARGE SCALE GENOMIC DNA]</scope>
    <source>
        <strain evidence="6 7">JCM 14304</strain>
    </source>
</reference>
<dbReference type="Gene3D" id="3.20.20.60">
    <property type="entry name" value="Phosphoenolpyruvate-binding domains"/>
    <property type="match status" value="1"/>
</dbReference>
<evidence type="ECO:0000313" key="6">
    <source>
        <dbReference type="EMBL" id="GAA1567984.1"/>
    </source>
</evidence>
<evidence type="ECO:0000256" key="4">
    <source>
        <dbReference type="SAM" id="MobiDB-lite"/>
    </source>
</evidence>
<proteinExistence type="predicted"/>
<name>A0ABN2D0E0_9ACTN</name>
<accession>A0ABN2D0E0</accession>
<dbReference type="PANTHER" id="PTHR32308:SF10">
    <property type="entry name" value="CITRATE LYASE SUBUNIT BETA"/>
    <property type="match status" value="1"/>
</dbReference>
<feature type="domain" description="HpcH/HpaI aldolase/citrate lyase" evidence="5">
    <location>
        <begin position="4"/>
        <end position="206"/>
    </location>
</feature>
<dbReference type="RefSeq" id="WP_344187922.1">
    <property type="nucleotide sequence ID" value="NZ_BAAAND010000001.1"/>
</dbReference>
<dbReference type="EMBL" id="BAAAND010000001">
    <property type="protein sequence ID" value="GAA1567984.1"/>
    <property type="molecule type" value="Genomic_DNA"/>
</dbReference>
<dbReference type="GO" id="GO:0016829">
    <property type="term" value="F:lyase activity"/>
    <property type="evidence" value="ECO:0007669"/>
    <property type="project" value="UniProtKB-KW"/>
</dbReference>
<dbReference type="InterPro" id="IPR011206">
    <property type="entry name" value="Citrate_lyase_beta/mcl1/mcl2"/>
</dbReference>
<sequence>MLTALYVPANRPDRFAKAVAAGPDLVVFDLEDAVPVADKADARGWAVAWVAANAQRPVEIRVNALRSPWIADDLAAISAVPSVRLRVPKVESAADVHAVLEKVPSARITALIESPLGVERAFEIATASPQVVAVALGEADLSSALGVDGPAGLAWSRARLVSASRAAGLGAPMMSVYPNVSDLDGLRRTSAEGRALGFVGRTAIHPRQLATIVEAFTPTREQVAAAEELLEAVEKADVSNGGVLVLPDGRMVDPAMIGRAREVTALVREIRTSSTHQPPVSGGGPRDAVG</sequence>
<evidence type="ECO:0000256" key="3">
    <source>
        <dbReference type="ARBA" id="ARBA00022842"/>
    </source>
</evidence>
<dbReference type="PIRSF" id="PIRSF015582">
    <property type="entry name" value="Cit_lyase_B"/>
    <property type="match status" value="1"/>
</dbReference>
<dbReference type="InterPro" id="IPR015813">
    <property type="entry name" value="Pyrv/PenolPyrv_kinase-like_dom"/>
</dbReference>
<dbReference type="InterPro" id="IPR040442">
    <property type="entry name" value="Pyrv_kinase-like_dom_sf"/>
</dbReference>
<comment type="caution">
    <text evidence="6">The sequence shown here is derived from an EMBL/GenBank/DDBJ whole genome shotgun (WGS) entry which is preliminary data.</text>
</comment>
<protein>
    <submittedName>
        <fullName evidence="6">CoA ester lyase</fullName>
    </submittedName>
</protein>
<comment type="cofactor">
    <cofactor evidence="1">
        <name>Mg(2+)</name>
        <dbReference type="ChEBI" id="CHEBI:18420"/>
    </cofactor>
</comment>
<gene>
    <name evidence="6" type="ORF">GCM10009742_07480</name>
</gene>
<keyword evidence="2" id="KW-0479">Metal-binding</keyword>
<evidence type="ECO:0000256" key="1">
    <source>
        <dbReference type="ARBA" id="ARBA00001946"/>
    </source>
</evidence>
<dbReference type="PANTHER" id="PTHR32308">
    <property type="entry name" value="LYASE BETA SUBUNIT, PUTATIVE (AFU_ORTHOLOGUE AFUA_4G13030)-RELATED"/>
    <property type="match status" value="1"/>
</dbReference>
<keyword evidence="6" id="KW-0456">Lyase</keyword>
<keyword evidence="7" id="KW-1185">Reference proteome</keyword>
<dbReference type="SUPFAM" id="SSF51621">
    <property type="entry name" value="Phosphoenolpyruvate/pyruvate domain"/>
    <property type="match status" value="1"/>
</dbReference>
<dbReference type="InterPro" id="IPR005000">
    <property type="entry name" value="Aldolase/citrate-lyase_domain"/>
</dbReference>
<keyword evidence="3" id="KW-0460">Magnesium</keyword>
<evidence type="ECO:0000313" key="7">
    <source>
        <dbReference type="Proteomes" id="UP001500190"/>
    </source>
</evidence>
<feature type="compositionally biased region" description="Gly residues" evidence="4">
    <location>
        <begin position="281"/>
        <end position="290"/>
    </location>
</feature>
<dbReference type="Proteomes" id="UP001500190">
    <property type="component" value="Unassembled WGS sequence"/>
</dbReference>
<organism evidence="6 7">
    <name type="scientific">Kribbella karoonensis</name>
    <dbReference type="NCBI Taxonomy" id="324851"/>
    <lineage>
        <taxon>Bacteria</taxon>
        <taxon>Bacillati</taxon>
        <taxon>Actinomycetota</taxon>
        <taxon>Actinomycetes</taxon>
        <taxon>Propionibacteriales</taxon>
        <taxon>Kribbellaceae</taxon>
        <taxon>Kribbella</taxon>
    </lineage>
</organism>